<evidence type="ECO:0000256" key="2">
    <source>
        <dbReference type="RuleBase" id="RU003707"/>
    </source>
</evidence>
<dbReference type="InterPro" id="IPR001753">
    <property type="entry name" value="Enoyl-CoA_hydra/iso"/>
</dbReference>
<dbReference type="InterPro" id="IPR029045">
    <property type="entry name" value="ClpP/crotonase-like_dom_sf"/>
</dbReference>
<name>A0A0V8JAR8_9BACL</name>
<dbReference type="AlphaFoldDB" id="A0A0V8JAR8"/>
<evidence type="ECO:0000313" key="4">
    <source>
        <dbReference type="Proteomes" id="UP000054099"/>
    </source>
</evidence>
<dbReference type="RefSeq" id="WP_061967302.1">
    <property type="nucleotide sequence ID" value="NZ_FMAV01000001.1"/>
</dbReference>
<comment type="similarity">
    <text evidence="1 2">Belongs to the enoyl-CoA hydratase/isomerase family.</text>
</comment>
<dbReference type="CDD" id="cd06558">
    <property type="entry name" value="crotonase-like"/>
    <property type="match status" value="1"/>
</dbReference>
<accession>A0A0V8JAR8</accession>
<dbReference type="Proteomes" id="UP000054099">
    <property type="component" value="Unassembled WGS sequence"/>
</dbReference>
<dbReference type="OrthoDB" id="9775794at2"/>
<dbReference type="PROSITE" id="PS00166">
    <property type="entry name" value="ENOYL_COA_HYDRATASE"/>
    <property type="match status" value="1"/>
</dbReference>
<evidence type="ECO:0000256" key="1">
    <source>
        <dbReference type="ARBA" id="ARBA00005254"/>
    </source>
</evidence>
<keyword evidence="4" id="KW-1185">Reference proteome</keyword>
<dbReference type="PANTHER" id="PTHR43459:SF1">
    <property type="entry name" value="EG:BACN32G11.4 PROTEIN"/>
    <property type="match status" value="1"/>
</dbReference>
<evidence type="ECO:0000313" key="3">
    <source>
        <dbReference type="EMBL" id="KSU84131.1"/>
    </source>
</evidence>
<organism evidence="3 4">
    <name type="scientific">Fictibacillus enclensis</name>
    <dbReference type="NCBI Taxonomy" id="1017270"/>
    <lineage>
        <taxon>Bacteria</taxon>
        <taxon>Bacillati</taxon>
        <taxon>Bacillota</taxon>
        <taxon>Bacilli</taxon>
        <taxon>Bacillales</taxon>
        <taxon>Fictibacillaceae</taxon>
        <taxon>Fictibacillus</taxon>
    </lineage>
</organism>
<gene>
    <name evidence="3" type="ORF">AS030_00750</name>
</gene>
<dbReference type="EMBL" id="LNQN01000001">
    <property type="protein sequence ID" value="KSU84131.1"/>
    <property type="molecule type" value="Genomic_DNA"/>
</dbReference>
<dbReference type="InterPro" id="IPR018376">
    <property type="entry name" value="Enoyl-CoA_hyd/isom_CS"/>
</dbReference>
<sequence length="256" mass="27730">MFETINYESRAGVAWITLNRPDKLNAFTAVMHKEMLAALKNAGRDKDIRAIVITGAGRAFCSGQDLGSSDNPDYGEVLRKGYNPMIQELVSIEKPVIAAVNGVAAGAGMSLALACDFRIASEKASFIEAFIHVGLVPDSGNLYFLPRLVGHAKAMELAVLGEKISADQAKELGLVTKVAEEEAFIQEVEAFAVRLASMPTKAIGLIKRYMNKSWESDLSEVLEYEALAQKTAGGTEDHKEGVSAFMEKRKPAFTGR</sequence>
<comment type="caution">
    <text evidence="3">The sequence shown here is derived from an EMBL/GenBank/DDBJ whole genome shotgun (WGS) entry which is preliminary data.</text>
</comment>
<dbReference type="PANTHER" id="PTHR43459">
    <property type="entry name" value="ENOYL-COA HYDRATASE"/>
    <property type="match status" value="1"/>
</dbReference>
<dbReference type="SUPFAM" id="SSF52096">
    <property type="entry name" value="ClpP/crotonase"/>
    <property type="match status" value="1"/>
</dbReference>
<dbReference type="InterPro" id="IPR014748">
    <property type="entry name" value="Enoyl-CoA_hydra_C"/>
</dbReference>
<dbReference type="GO" id="GO:0003824">
    <property type="term" value="F:catalytic activity"/>
    <property type="evidence" value="ECO:0007669"/>
    <property type="project" value="InterPro"/>
</dbReference>
<dbReference type="Gene3D" id="3.90.226.10">
    <property type="entry name" value="2-enoyl-CoA Hydratase, Chain A, domain 1"/>
    <property type="match status" value="1"/>
</dbReference>
<proteinExistence type="inferred from homology"/>
<reference evidence="3 4" key="1">
    <citation type="journal article" date="2014" name="Antonie Van Leeuwenhoek">
        <title>Fictibacillus enclensis sp. nov., isolated from marine sediment.</title>
        <authorList>
            <person name="Dastager S.G."/>
            <person name="Mawlankar R."/>
            <person name="Srinivasan K."/>
            <person name="Tang S.K."/>
            <person name="Lee J.C."/>
            <person name="Ramana V.V."/>
            <person name="Shouche Y.S."/>
        </authorList>
    </citation>
    <scope>NUCLEOTIDE SEQUENCE [LARGE SCALE GENOMIC DNA]</scope>
    <source>
        <strain evidence="3 4">NIO-1003</strain>
    </source>
</reference>
<dbReference type="Gene3D" id="1.10.12.10">
    <property type="entry name" value="Lyase 2-enoyl-coa Hydratase, Chain A, domain 2"/>
    <property type="match status" value="1"/>
</dbReference>
<protein>
    <submittedName>
        <fullName evidence="3">Enoyl-CoA hydratase</fullName>
    </submittedName>
</protein>
<dbReference type="Pfam" id="PF00378">
    <property type="entry name" value="ECH_1"/>
    <property type="match status" value="1"/>
</dbReference>